<evidence type="ECO:0000259" key="7">
    <source>
        <dbReference type="Pfam" id="PF02826"/>
    </source>
</evidence>
<comment type="caution">
    <text evidence="8">The sequence shown here is derived from an EMBL/GenBank/DDBJ whole genome shotgun (WGS) entry which is preliminary data.</text>
</comment>
<dbReference type="PROSITE" id="PS00671">
    <property type="entry name" value="D_2_HYDROXYACID_DH_3"/>
    <property type="match status" value="1"/>
</dbReference>
<keyword evidence="9" id="KW-1185">Reference proteome</keyword>
<dbReference type="Proteomes" id="UP001236369">
    <property type="component" value="Unassembled WGS sequence"/>
</dbReference>
<dbReference type="SUPFAM" id="SSF52283">
    <property type="entry name" value="Formate/glycerate dehydrogenase catalytic domain-like"/>
    <property type="match status" value="1"/>
</dbReference>
<accession>A0ABU0HM51</accession>
<evidence type="ECO:0000256" key="2">
    <source>
        <dbReference type="ARBA" id="ARBA00023002"/>
    </source>
</evidence>
<dbReference type="Pfam" id="PF02826">
    <property type="entry name" value="2-Hacid_dh_C"/>
    <property type="match status" value="1"/>
</dbReference>
<dbReference type="PANTHER" id="PTHR42789:SF1">
    <property type="entry name" value="D-ISOMER SPECIFIC 2-HYDROXYACID DEHYDROGENASE FAMILY PROTEIN (AFU_ORTHOLOGUE AFUA_6G10090)"/>
    <property type="match status" value="1"/>
</dbReference>
<evidence type="ECO:0000313" key="9">
    <source>
        <dbReference type="Proteomes" id="UP001236369"/>
    </source>
</evidence>
<feature type="domain" description="D-isomer specific 2-hydroxyacid dehydrogenase catalytic" evidence="6">
    <location>
        <begin position="27"/>
        <end position="336"/>
    </location>
</feature>
<dbReference type="GO" id="GO:0004617">
    <property type="term" value="F:phosphoglycerate dehydrogenase activity"/>
    <property type="evidence" value="ECO:0007669"/>
    <property type="project" value="UniProtKB-EC"/>
</dbReference>
<dbReference type="EMBL" id="JAUSVV010000006">
    <property type="protein sequence ID" value="MDQ0443405.1"/>
    <property type="molecule type" value="Genomic_DNA"/>
</dbReference>
<gene>
    <name evidence="8" type="ORF">QO016_002908</name>
</gene>
<dbReference type="InterPro" id="IPR050857">
    <property type="entry name" value="D-2-hydroxyacid_DH"/>
</dbReference>
<evidence type="ECO:0000259" key="6">
    <source>
        <dbReference type="Pfam" id="PF00389"/>
    </source>
</evidence>
<dbReference type="PANTHER" id="PTHR42789">
    <property type="entry name" value="D-ISOMER SPECIFIC 2-HYDROXYACID DEHYDROGENASE FAMILY PROTEIN (AFU_ORTHOLOGUE AFUA_6G10090)"/>
    <property type="match status" value="1"/>
</dbReference>
<evidence type="ECO:0000256" key="1">
    <source>
        <dbReference type="ARBA" id="ARBA00005854"/>
    </source>
</evidence>
<dbReference type="InterPro" id="IPR006140">
    <property type="entry name" value="D-isomer_DH_NAD-bd"/>
</dbReference>
<protein>
    <submittedName>
        <fullName evidence="8">D-3-phosphoglycerate dehydrogenase</fullName>
        <ecNumber evidence="8">1.1.1.95</ecNumber>
    </submittedName>
</protein>
<organism evidence="8 9">
    <name type="scientific">Methylobacterium persicinum</name>
    <dbReference type="NCBI Taxonomy" id="374426"/>
    <lineage>
        <taxon>Bacteria</taxon>
        <taxon>Pseudomonadati</taxon>
        <taxon>Pseudomonadota</taxon>
        <taxon>Alphaproteobacteria</taxon>
        <taxon>Hyphomicrobiales</taxon>
        <taxon>Methylobacteriaceae</taxon>
        <taxon>Methylobacterium</taxon>
    </lineage>
</organism>
<sequence>MSRAASNVFNELSDPVRPSTGASGICLIVQPIHAAGLARLRDAGLAIRSATSLAPATLAREAADCVAVITRNGGFPAEAVAAAPRLRVIGVHGTGTDPVAVPEATRAGIVVVNTPGANALSVAEHAIGLIFALAKAIPQADRAMREGDHDFRYGARLVELAGLTLGLVGFGAIGQATGRLAGALGMKVLAYGPTRPDADFEALGADRAASLPDLLARADVVSLHLPLTAETRGLIGRDQLGRMKAGAFLINTARGALVDEDALAEALAAGTIAGAGLDVVSGDALAHDHPLHRERRVILTPHVAASTEAALIRAAERVAGQVIDVLAGRRPPNLVNPAAWDRRRQRESSAGVSA</sequence>
<feature type="region of interest" description="Disordered" evidence="5">
    <location>
        <begin position="334"/>
        <end position="354"/>
    </location>
</feature>
<proteinExistence type="inferred from homology"/>
<evidence type="ECO:0000256" key="4">
    <source>
        <dbReference type="RuleBase" id="RU003719"/>
    </source>
</evidence>
<dbReference type="CDD" id="cd12173">
    <property type="entry name" value="PGDH_4"/>
    <property type="match status" value="1"/>
</dbReference>
<evidence type="ECO:0000313" key="8">
    <source>
        <dbReference type="EMBL" id="MDQ0443405.1"/>
    </source>
</evidence>
<dbReference type="EC" id="1.1.1.95" evidence="8"/>
<reference evidence="8 9" key="1">
    <citation type="submission" date="2023-07" db="EMBL/GenBank/DDBJ databases">
        <title>Genomic Encyclopedia of Type Strains, Phase IV (KMG-IV): sequencing the most valuable type-strain genomes for metagenomic binning, comparative biology and taxonomic classification.</title>
        <authorList>
            <person name="Goeker M."/>
        </authorList>
    </citation>
    <scope>NUCLEOTIDE SEQUENCE [LARGE SCALE GENOMIC DNA]</scope>
    <source>
        <strain evidence="8 9">DSM 19562</strain>
    </source>
</reference>
<dbReference type="PROSITE" id="PS00670">
    <property type="entry name" value="D_2_HYDROXYACID_DH_2"/>
    <property type="match status" value="1"/>
</dbReference>
<keyword evidence="2 4" id="KW-0560">Oxidoreductase</keyword>
<dbReference type="InterPro" id="IPR036291">
    <property type="entry name" value="NAD(P)-bd_dom_sf"/>
</dbReference>
<dbReference type="InterPro" id="IPR006139">
    <property type="entry name" value="D-isomer_2_OHA_DH_cat_dom"/>
</dbReference>
<dbReference type="Pfam" id="PF00389">
    <property type="entry name" value="2-Hacid_dh"/>
    <property type="match status" value="1"/>
</dbReference>
<name>A0ABU0HM51_9HYPH</name>
<dbReference type="InterPro" id="IPR029753">
    <property type="entry name" value="D-isomer_DH_CS"/>
</dbReference>
<comment type="similarity">
    <text evidence="1 4">Belongs to the D-isomer specific 2-hydroxyacid dehydrogenase family.</text>
</comment>
<keyword evidence="3" id="KW-0520">NAD</keyword>
<feature type="domain" description="D-isomer specific 2-hydroxyacid dehydrogenase NAD-binding" evidence="7">
    <location>
        <begin position="127"/>
        <end position="304"/>
    </location>
</feature>
<evidence type="ECO:0000256" key="3">
    <source>
        <dbReference type="ARBA" id="ARBA00023027"/>
    </source>
</evidence>
<evidence type="ECO:0000256" key="5">
    <source>
        <dbReference type="SAM" id="MobiDB-lite"/>
    </source>
</evidence>
<dbReference type="Gene3D" id="3.40.50.720">
    <property type="entry name" value="NAD(P)-binding Rossmann-like Domain"/>
    <property type="match status" value="2"/>
</dbReference>
<dbReference type="SUPFAM" id="SSF51735">
    <property type="entry name" value="NAD(P)-binding Rossmann-fold domains"/>
    <property type="match status" value="1"/>
</dbReference>